<comment type="caution">
    <text evidence="1">The sequence shown here is derived from an EMBL/GenBank/DDBJ whole genome shotgun (WGS) entry which is preliminary data.</text>
</comment>
<dbReference type="Pfam" id="PF02423">
    <property type="entry name" value="OCD_Mu_crystall"/>
    <property type="match status" value="1"/>
</dbReference>
<dbReference type="InterPro" id="IPR003462">
    <property type="entry name" value="ODC_Mu_crystall"/>
</dbReference>
<accession>A0ABW2KMT6</accession>
<gene>
    <name evidence="1" type="ORF">ACFQRF_23715</name>
</gene>
<keyword evidence="2" id="KW-1185">Reference proteome</keyword>
<reference evidence="2" key="1">
    <citation type="journal article" date="2019" name="Int. J. Syst. Evol. Microbiol.">
        <title>The Global Catalogue of Microorganisms (GCM) 10K type strain sequencing project: providing services to taxonomists for standard genome sequencing and annotation.</title>
        <authorList>
            <consortium name="The Broad Institute Genomics Platform"/>
            <consortium name="The Broad Institute Genome Sequencing Center for Infectious Disease"/>
            <person name="Wu L."/>
            <person name="Ma J."/>
        </authorList>
    </citation>
    <scope>NUCLEOTIDE SEQUENCE [LARGE SCALE GENOMIC DNA]</scope>
    <source>
        <strain evidence="2">CGMCC 4.7382</strain>
    </source>
</reference>
<dbReference type="Proteomes" id="UP001596540">
    <property type="component" value="Unassembled WGS sequence"/>
</dbReference>
<evidence type="ECO:0000313" key="1">
    <source>
        <dbReference type="EMBL" id="MFC7330744.1"/>
    </source>
</evidence>
<dbReference type="PANTHER" id="PTHR13812:SF19">
    <property type="entry name" value="KETIMINE REDUCTASE MU-CRYSTALLIN"/>
    <property type="match status" value="1"/>
</dbReference>
<evidence type="ECO:0000313" key="2">
    <source>
        <dbReference type="Proteomes" id="UP001596540"/>
    </source>
</evidence>
<sequence>MTDLGHLLYLTAADVRRACEEIDPLACVREALVRHGEGRTALPAECYLGWSPETGGEARSIAMSGLVDGTPPMVGTKLINANTANPDRGLARAGGLTVLHDVATARPVCVLDAAHVSALRTASVSVLCALRLARPGGSTVAFTGAGAIARAHARLVAERMPQVTDIRVHDLDKERAEGFRDELTAAFGPDGPRVTVTGDARGAVAGADVVIPCTTTRTPYIERSWLAPGALVVNVSLDDVTADALLSAARVYVDDWPLVVADSHRLLGHLARAGLVAAPGAPPPPDAPPVHTLGELFTDGCPGRVADDELLVVNPFGLAIEDVVIAHRVYRVALQRGLGMVLPR</sequence>
<protein>
    <submittedName>
        <fullName evidence="1">Ornithine cyclodeaminase family protein</fullName>
    </submittedName>
</protein>
<organism evidence="1 2">
    <name type="scientific">Marinactinospora rubrisoli</name>
    <dbReference type="NCBI Taxonomy" id="2715399"/>
    <lineage>
        <taxon>Bacteria</taxon>
        <taxon>Bacillati</taxon>
        <taxon>Actinomycetota</taxon>
        <taxon>Actinomycetes</taxon>
        <taxon>Streptosporangiales</taxon>
        <taxon>Nocardiopsidaceae</taxon>
        <taxon>Marinactinospora</taxon>
    </lineage>
</organism>
<dbReference type="RefSeq" id="WP_379873389.1">
    <property type="nucleotide sequence ID" value="NZ_JBHTBH010000013.1"/>
</dbReference>
<name>A0ABW2KMT6_9ACTN</name>
<dbReference type="InterPro" id="IPR023401">
    <property type="entry name" value="ODC_N"/>
</dbReference>
<dbReference type="PANTHER" id="PTHR13812">
    <property type="entry name" value="KETIMINE REDUCTASE MU-CRYSTALLIN"/>
    <property type="match status" value="1"/>
</dbReference>
<proteinExistence type="predicted"/>
<dbReference type="SUPFAM" id="SSF51735">
    <property type="entry name" value="NAD(P)-binding Rossmann-fold domains"/>
    <property type="match status" value="1"/>
</dbReference>
<dbReference type="Gene3D" id="3.30.1780.10">
    <property type="entry name" value="ornithine cyclodeaminase, domain 1"/>
    <property type="match status" value="1"/>
</dbReference>
<dbReference type="InterPro" id="IPR036291">
    <property type="entry name" value="NAD(P)-bd_dom_sf"/>
</dbReference>
<dbReference type="Gene3D" id="3.40.50.720">
    <property type="entry name" value="NAD(P)-binding Rossmann-like Domain"/>
    <property type="match status" value="1"/>
</dbReference>
<dbReference type="PIRSF" id="PIRSF001439">
    <property type="entry name" value="CryM"/>
    <property type="match status" value="1"/>
</dbReference>
<dbReference type="EMBL" id="JBHTBH010000013">
    <property type="protein sequence ID" value="MFC7330744.1"/>
    <property type="molecule type" value="Genomic_DNA"/>
</dbReference>